<dbReference type="EMBL" id="JBHMDG010000012">
    <property type="protein sequence ID" value="MFB9313364.1"/>
    <property type="molecule type" value="Genomic_DNA"/>
</dbReference>
<keyword evidence="4" id="KW-0326">Glycosidase</keyword>
<feature type="compositionally biased region" description="Low complexity" evidence="1">
    <location>
        <begin position="24"/>
        <end position="35"/>
    </location>
</feature>
<evidence type="ECO:0000313" key="4">
    <source>
        <dbReference type="EMBL" id="MFB9313364.1"/>
    </source>
</evidence>
<feature type="region of interest" description="Disordered" evidence="1">
    <location>
        <begin position="24"/>
        <end position="43"/>
    </location>
</feature>
<keyword evidence="5" id="KW-1185">Reference proteome</keyword>
<proteinExistence type="predicted"/>
<dbReference type="InterPro" id="IPR018711">
    <property type="entry name" value="NAGPA"/>
</dbReference>
<sequence>MRPLPSVVLAGLLTLTAPLVGSTASADPASPVAPVDPHEAQTSDGVVGPIAAKVSARQRQDRTDSNIKRVNVVPGVDIVQWDQSSSRGPNELSLMTVKWQTPGLSVDYANPGSVAATAPVATMLKADAAAGAVAGVNGDFFDISGSGAPRGVGRDLDRGLLNGRVSGWNGAFSFTSSGWPAIGLVSTRTRVRNYPRLKVSSLNGPVVDPDHVGAYTPAWGRASGTEWTGGQRKGVRYLQVYRHRVVRNSYRLPRGNAFHGTLLVGRGKGARALAKIKVGTRTDVLSGAEGDPRMAIGGNKFLLRHGILQPLDDAQMHPRTAIGIDRDTKTLLLLVVDGRRSDSRGYTMAELADEMADLGADDALNLDGGGSSQLVAKRGKVLKVMNSPSDGHARPVANAIEIRYRKPR</sequence>
<feature type="chain" id="PRO_5046869680" evidence="2">
    <location>
        <begin position="27"/>
        <end position="408"/>
    </location>
</feature>
<evidence type="ECO:0000313" key="5">
    <source>
        <dbReference type="Proteomes" id="UP001589750"/>
    </source>
</evidence>
<accession>A0ABV5K9E7</accession>
<organism evidence="4 5">
    <name type="scientific">Nocardioides plantarum</name>
    <dbReference type="NCBI Taxonomy" id="29299"/>
    <lineage>
        <taxon>Bacteria</taxon>
        <taxon>Bacillati</taxon>
        <taxon>Actinomycetota</taxon>
        <taxon>Actinomycetes</taxon>
        <taxon>Propionibacteriales</taxon>
        <taxon>Nocardioidaceae</taxon>
        <taxon>Nocardioides</taxon>
    </lineage>
</organism>
<dbReference type="Proteomes" id="UP001589750">
    <property type="component" value="Unassembled WGS sequence"/>
</dbReference>
<name>A0ABV5K9E7_9ACTN</name>
<evidence type="ECO:0000256" key="1">
    <source>
        <dbReference type="SAM" id="MobiDB-lite"/>
    </source>
</evidence>
<dbReference type="PANTHER" id="PTHR40446:SF2">
    <property type="entry name" value="N-ACETYLGLUCOSAMINE-1-PHOSPHODIESTER ALPHA-N-ACETYLGLUCOSAMINIDASE"/>
    <property type="match status" value="1"/>
</dbReference>
<comment type="caution">
    <text evidence="4">The sequence shown here is derived from an EMBL/GenBank/DDBJ whole genome shotgun (WGS) entry which is preliminary data.</text>
</comment>
<gene>
    <name evidence="4" type="ORF">ACFFRI_09940</name>
</gene>
<dbReference type="PANTHER" id="PTHR40446">
    <property type="entry name" value="N-ACETYLGLUCOSAMINE-1-PHOSPHODIESTER ALPHA-N-ACETYLGLUCOSAMINIDASE"/>
    <property type="match status" value="1"/>
</dbReference>
<evidence type="ECO:0000256" key="2">
    <source>
        <dbReference type="SAM" id="SignalP"/>
    </source>
</evidence>
<keyword evidence="4" id="KW-0378">Hydrolase</keyword>
<feature type="domain" description="Phosphodiester glycosidase" evidence="3">
    <location>
        <begin position="290"/>
        <end position="402"/>
    </location>
</feature>
<feature type="signal peptide" evidence="2">
    <location>
        <begin position="1"/>
        <end position="26"/>
    </location>
</feature>
<dbReference type="GO" id="GO:0016798">
    <property type="term" value="F:hydrolase activity, acting on glycosyl bonds"/>
    <property type="evidence" value="ECO:0007669"/>
    <property type="project" value="UniProtKB-KW"/>
</dbReference>
<dbReference type="RefSeq" id="WP_140007992.1">
    <property type="nucleotide sequence ID" value="NZ_JBHMDG010000012.1"/>
</dbReference>
<reference evidence="4 5" key="1">
    <citation type="submission" date="2024-09" db="EMBL/GenBank/DDBJ databases">
        <authorList>
            <person name="Sun Q."/>
            <person name="Mori K."/>
        </authorList>
    </citation>
    <scope>NUCLEOTIDE SEQUENCE [LARGE SCALE GENOMIC DNA]</scope>
    <source>
        <strain evidence="4 5">JCM 9626</strain>
    </source>
</reference>
<evidence type="ECO:0000259" key="3">
    <source>
        <dbReference type="Pfam" id="PF09992"/>
    </source>
</evidence>
<dbReference type="Pfam" id="PF09992">
    <property type="entry name" value="NAGPA"/>
    <property type="match status" value="1"/>
</dbReference>
<protein>
    <submittedName>
        <fullName evidence="4">Phosphodiester glycosidase family protein</fullName>
    </submittedName>
</protein>
<keyword evidence="2" id="KW-0732">Signal</keyword>